<organism evidence="1 2">
    <name type="scientific">Caerostris extrusa</name>
    <name type="common">Bark spider</name>
    <name type="synonym">Caerostris bankana</name>
    <dbReference type="NCBI Taxonomy" id="172846"/>
    <lineage>
        <taxon>Eukaryota</taxon>
        <taxon>Metazoa</taxon>
        <taxon>Ecdysozoa</taxon>
        <taxon>Arthropoda</taxon>
        <taxon>Chelicerata</taxon>
        <taxon>Arachnida</taxon>
        <taxon>Araneae</taxon>
        <taxon>Araneomorphae</taxon>
        <taxon>Entelegynae</taxon>
        <taxon>Araneoidea</taxon>
        <taxon>Araneidae</taxon>
        <taxon>Caerostris</taxon>
    </lineage>
</organism>
<accession>A0AAV4PDC0</accession>
<dbReference type="Proteomes" id="UP001054945">
    <property type="component" value="Unassembled WGS sequence"/>
</dbReference>
<evidence type="ECO:0000313" key="1">
    <source>
        <dbReference type="EMBL" id="GIX94579.1"/>
    </source>
</evidence>
<reference evidence="1 2" key="1">
    <citation type="submission" date="2021-06" db="EMBL/GenBank/DDBJ databases">
        <title>Caerostris extrusa draft genome.</title>
        <authorList>
            <person name="Kono N."/>
            <person name="Arakawa K."/>
        </authorList>
    </citation>
    <scope>NUCLEOTIDE SEQUENCE [LARGE SCALE GENOMIC DNA]</scope>
</reference>
<evidence type="ECO:0000313" key="2">
    <source>
        <dbReference type="Proteomes" id="UP001054945"/>
    </source>
</evidence>
<protein>
    <submittedName>
        <fullName evidence="1">Uncharacterized protein</fullName>
    </submittedName>
</protein>
<comment type="caution">
    <text evidence="1">The sequence shown here is derived from an EMBL/GenBank/DDBJ whole genome shotgun (WGS) entry which is preliminary data.</text>
</comment>
<proteinExistence type="predicted"/>
<name>A0AAV4PDC0_CAEEX</name>
<dbReference type="EMBL" id="BPLR01004395">
    <property type="protein sequence ID" value="GIX94579.1"/>
    <property type="molecule type" value="Genomic_DNA"/>
</dbReference>
<dbReference type="AlphaFoldDB" id="A0AAV4PDC0"/>
<sequence>MEPHLFPVTWCLCDPYSSSYSISLKYHPTVDCLGAGGGRMGEWDYGNESHHRRVTLPVLIYCLANPCHGLNDVKKQVPTAGFTIALDVLPCFFSSSARLYSFRVVTTTEKEELLVVGNLSQVNNVDG</sequence>
<gene>
    <name evidence="1" type="ORF">CEXT_95051</name>
</gene>
<keyword evidence="2" id="KW-1185">Reference proteome</keyword>